<protein>
    <recommendedName>
        <fullName evidence="2">dTDP-4-dehydrorhamnose reductase</fullName>
        <ecNumber evidence="2">1.1.1.133</ecNumber>
    </recommendedName>
</protein>
<dbReference type="Pfam" id="PF04321">
    <property type="entry name" value="RmlD_sub_bind"/>
    <property type="match status" value="1"/>
</dbReference>
<dbReference type="EMBL" id="FNON01000001">
    <property type="protein sequence ID" value="SDW70184.1"/>
    <property type="molecule type" value="Genomic_DNA"/>
</dbReference>
<dbReference type="RefSeq" id="WP_091287570.1">
    <property type="nucleotide sequence ID" value="NZ_FNON01000001.1"/>
</dbReference>
<keyword evidence="2" id="KW-0521">NADP</keyword>
<evidence type="ECO:0000313" key="4">
    <source>
        <dbReference type="EMBL" id="SDW70184.1"/>
    </source>
</evidence>
<accession>A0A1H2VQG6</accession>
<dbReference type="GO" id="GO:0019305">
    <property type="term" value="P:dTDP-rhamnose biosynthetic process"/>
    <property type="evidence" value="ECO:0007669"/>
    <property type="project" value="UniProtKB-UniPathway"/>
</dbReference>
<feature type="domain" description="RmlD-like substrate binding" evidence="3">
    <location>
        <begin position="10"/>
        <end position="308"/>
    </location>
</feature>
<dbReference type="UniPathway" id="UPA00124"/>
<reference evidence="4 5" key="1">
    <citation type="submission" date="2016-10" db="EMBL/GenBank/DDBJ databases">
        <authorList>
            <person name="de Groot N.N."/>
        </authorList>
    </citation>
    <scope>NUCLEOTIDE SEQUENCE [LARGE SCALE GENOMIC DNA]</scope>
    <source>
        <strain evidence="4 5">CPCC 202699</strain>
    </source>
</reference>
<evidence type="ECO:0000259" key="3">
    <source>
        <dbReference type="Pfam" id="PF04321"/>
    </source>
</evidence>
<dbReference type="AlphaFoldDB" id="A0A1H2VQG6"/>
<dbReference type="InterPro" id="IPR036291">
    <property type="entry name" value="NAD(P)-bd_dom_sf"/>
</dbReference>
<dbReference type="InterPro" id="IPR005913">
    <property type="entry name" value="dTDP_dehydrorham_reduct"/>
</dbReference>
<comment type="similarity">
    <text evidence="1 2">Belongs to the dTDP-4-dehydrorhamnose reductase family.</text>
</comment>
<evidence type="ECO:0000256" key="2">
    <source>
        <dbReference type="RuleBase" id="RU364082"/>
    </source>
</evidence>
<dbReference type="GO" id="GO:0008831">
    <property type="term" value="F:dTDP-4-dehydrorhamnose reductase activity"/>
    <property type="evidence" value="ECO:0007669"/>
    <property type="project" value="UniProtKB-EC"/>
</dbReference>
<name>A0A1H2VQG6_9PSEU</name>
<dbReference type="STRING" id="589385.SAMN05421504_1011291"/>
<gene>
    <name evidence="4" type="ORF">SAMN05421504_1011291</name>
</gene>
<dbReference type="InterPro" id="IPR029903">
    <property type="entry name" value="RmlD-like-bd"/>
</dbReference>
<dbReference type="OrthoDB" id="9803892at2"/>
<comment type="function">
    <text evidence="2">Catalyzes the reduction of dTDP-6-deoxy-L-lyxo-4-hexulose to yield dTDP-L-rhamnose.</text>
</comment>
<dbReference type="PANTHER" id="PTHR10491">
    <property type="entry name" value="DTDP-4-DEHYDRORHAMNOSE REDUCTASE"/>
    <property type="match status" value="1"/>
</dbReference>
<sequence>MTSLPRQAPTVLVTGAAGMLARALVPVLLDAGFRVTVTDIDLSVPAPWGPGGPILSTVDVRVDSQVELAVRAAAPDVVLHLAAETSLEICENDPAHAMSTNAEAVRRVALSCRRNGARMVYISTAGVFDGEKDDPYTEADAPRPINWYGRSKAVGEEHVAGLLDGHHILRAGWMVGAPMAKDHKFLGRIVGQLKSGRTVLNAVGDKFGSPTYAPDFAATMLPILRGEVAPGLYHAVSEGRRSRYQIAREIVATLGRDDIEVREVDSAFFARDFFAPRPRSEVLSNTSLRAAGRNLMRPWPEPLADYLRPWQAELGTPLRSASR</sequence>
<dbReference type="GO" id="GO:0005829">
    <property type="term" value="C:cytosol"/>
    <property type="evidence" value="ECO:0007669"/>
    <property type="project" value="TreeGrafter"/>
</dbReference>
<keyword evidence="2" id="KW-0560">Oxidoreductase</keyword>
<dbReference type="Proteomes" id="UP000199515">
    <property type="component" value="Unassembled WGS sequence"/>
</dbReference>
<comment type="pathway">
    <text evidence="2">Carbohydrate biosynthesis; dTDP-L-rhamnose biosynthesis.</text>
</comment>
<dbReference type="SUPFAM" id="SSF51735">
    <property type="entry name" value="NAD(P)-binding Rossmann-fold domains"/>
    <property type="match status" value="1"/>
</dbReference>
<dbReference type="EC" id="1.1.1.133" evidence="2"/>
<evidence type="ECO:0000256" key="1">
    <source>
        <dbReference type="ARBA" id="ARBA00010944"/>
    </source>
</evidence>
<evidence type="ECO:0000313" key="5">
    <source>
        <dbReference type="Proteomes" id="UP000199515"/>
    </source>
</evidence>
<organism evidence="4 5">
    <name type="scientific">Amycolatopsis xylanica</name>
    <dbReference type="NCBI Taxonomy" id="589385"/>
    <lineage>
        <taxon>Bacteria</taxon>
        <taxon>Bacillati</taxon>
        <taxon>Actinomycetota</taxon>
        <taxon>Actinomycetes</taxon>
        <taxon>Pseudonocardiales</taxon>
        <taxon>Pseudonocardiaceae</taxon>
        <taxon>Amycolatopsis</taxon>
    </lineage>
</organism>
<dbReference type="CDD" id="cd05254">
    <property type="entry name" value="dTDP_HR_like_SDR_e"/>
    <property type="match status" value="1"/>
</dbReference>
<keyword evidence="5" id="KW-1185">Reference proteome</keyword>
<proteinExistence type="inferred from homology"/>
<dbReference type="PANTHER" id="PTHR10491:SF4">
    <property type="entry name" value="METHIONINE ADENOSYLTRANSFERASE 2 SUBUNIT BETA"/>
    <property type="match status" value="1"/>
</dbReference>
<dbReference type="Gene3D" id="3.40.50.720">
    <property type="entry name" value="NAD(P)-binding Rossmann-like Domain"/>
    <property type="match status" value="1"/>
</dbReference>